<gene>
    <name evidence="1" type="ORF">L9F63_011547</name>
</gene>
<evidence type="ECO:0000313" key="2">
    <source>
        <dbReference type="Proteomes" id="UP001233999"/>
    </source>
</evidence>
<dbReference type="EMBL" id="JASPKZ010001598">
    <property type="protein sequence ID" value="KAJ9597602.1"/>
    <property type="molecule type" value="Genomic_DNA"/>
</dbReference>
<feature type="non-terminal residue" evidence="1">
    <location>
        <position position="1"/>
    </location>
</feature>
<keyword evidence="2" id="KW-1185">Reference proteome</keyword>
<evidence type="ECO:0000313" key="1">
    <source>
        <dbReference type="EMBL" id="KAJ9597602.1"/>
    </source>
</evidence>
<sequence>SEFAGISKFISFPLLAFDFELTVWGKIYIQKNKGKLMNFEILANSDLIQRFIGPPIEVSATPDYPHCSIIVTIDRFQKS</sequence>
<name>A0AAD8AG16_DIPPU</name>
<dbReference type="Proteomes" id="UP001233999">
    <property type="component" value="Unassembled WGS sequence"/>
</dbReference>
<reference evidence="1" key="1">
    <citation type="journal article" date="2023" name="IScience">
        <title>Live-bearing cockroach genome reveals convergent evolutionary mechanisms linked to viviparity in insects and beyond.</title>
        <authorList>
            <person name="Fouks B."/>
            <person name="Harrison M.C."/>
            <person name="Mikhailova A.A."/>
            <person name="Marchal E."/>
            <person name="English S."/>
            <person name="Carruthers M."/>
            <person name="Jennings E.C."/>
            <person name="Chiamaka E.L."/>
            <person name="Frigard R.A."/>
            <person name="Pippel M."/>
            <person name="Attardo G.M."/>
            <person name="Benoit J.B."/>
            <person name="Bornberg-Bauer E."/>
            <person name="Tobe S.S."/>
        </authorList>
    </citation>
    <scope>NUCLEOTIDE SEQUENCE</scope>
    <source>
        <strain evidence="1">Stay&amp;Tobe</strain>
    </source>
</reference>
<protein>
    <submittedName>
        <fullName evidence="1">Uncharacterized protein</fullName>
    </submittedName>
</protein>
<comment type="caution">
    <text evidence="1">The sequence shown here is derived from an EMBL/GenBank/DDBJ whole genome shotgun (WGS) entry which is preliminary data.</text>
</comment>
<accession>A0AAD8AG16</accession>
<dbReference type="AlphaFoldDB" id="A0AAD8AG16"/>
<reference evidence="1" key="2">
    <citation type="submission" date="2023-05" db="EMBL/GenBank/DDBJ databases">
        <authorList>
            <person name="Fouks B."/>
        </authorList>
    </citation>
    <scope>NUCLEOTIDE SEQUENCE</scope>
    <source>
        <strain evidence="1">Stay&amp;Tobe</strain>
        <tissue evidence="1">Testes</tissue>
    </source>
</reference>
<organism evidence="1 2">
    <name type="scientific">Diploptera punctata</name>
    <name type="common">Pacific beetle cockroach</name>
    <dbReference type="NCBI Taxonomy" id="6984"/>
    <lineage>
        <taxon>Eukaryota</taxon>
        <taxon>Metazoa</taxon>
        <taxon>Ecdysozoa</taxon>
        <taxon>Arthropoda</taxon>
        <taxon>Hexapoda</taxon>
        <taxon>Insecta</taxon>
        <taxon>Pterygota</taxon>
        <taxon>Neoptera</taxon>
        <taxon>Polyneoptera</taxon>
        <taxon>Dictyoptera</taxon>
        <taxon>Blattodea</taxon>
        <taxon>Blaberoidea</taxon>
        <taxon>Blaberidae</taxon>
        <taxon>Diplopterinae</taxon>
        <taxon>Diploptera</taxon>
    </lineage>
</organism>
<proteinExistence type="predicted"/>
<feature type="non-terminal residue" evidence="1">
    <location>
        <position position="79"/>
    </location>
</feature>